<gene>
    <name evidence="1" type="ORF">G6F51_009506</name>
</gene>
<dbReference type="Proteomes" id="UP000717996">
    <property type="component" value="Unassembled WGS sequence"/>
</dbReference>
<dbReference type="OrthoDB" id="2357632at2759"/>
<dbReference type="AlphaFoldDB" id="A0A9P6Y3V1"/>
<name>A0A9P6Y3V1_RHIOR</name>
<accession>A0A9P6Y3V1</accession>
<proteinExistence type="predicted"/>
<evidence type="ECO:0000313" key="1">
    <source>
        <dbReference type="EMBL" id="KAG1538855.1"/>
    </source>
</evidence>
<organism evidence="1 2">
    <name type="scientific">Rhizopus oryzae</name>
    <name type="common">Mucormycosis agent</name>
    <name type="synonym">Rhizopus arrhizus var. delemar</name>
    <dbReference type="NCBI Taxonomy" id="64495"/>
    <lineage>
        <taxon>Eukaryota</taxon>
        <taxon>Fungi</taxon>
        <taxon>Fungi incertae sedis</taxon>
        <taxon>Mucoromycota</taxon>
        <taxon>Mucoromycotina</taxon>
        <taxon>Mucoromycetes</taxon>
        <taxon>Mucorales</taxon>
        <taxon>Mucorineae</taxon>
        <taxon>Rhizopodaceae</taxon>
        <taxon>Rhizopus</taxon>
    </lineage>
</organism>
<evidence type="ECO:0000313" key="2">
    <source>
        <dbReference type="Proteomes" id="UP000717996"/>
    </source>
</evidence>
<reference evidence="1" key="1">
    <citation type="journal article" date="2020" name="Microb. Genom.">
        <title>Genetic diversity of clinical and environmental Mucorales isolates obtained from an investigation of mucormycosis cases among solid organ transplant recipients.</title>
        <authorList>
            <person name="Nguyen M.H."/>
            <person name="Kaul D."/>
            <person name="Muto C."/>
            <person name="Cheng S.J."/>
            <person name="Richter R.A."/>
            <person name="Bruno V.M."/>
            <person name="Liu G."/>
            <person name="Beyhan S."/>
            <person name="Sundermann A.J."/>
            <person name="Mounaud S."/>
            <person name="Pasculle A.W."/>
            <person name="Nierman W.C."/>
            <person name="Driscoll E."/>
            <person name="Cumbie R."/>
            <person name="Clancy C.J."/>
            <person name="Dupont C.L."/>
        </authorList>
    </citation>
    <scope>NUCLEOTIDE SEQUENCE</scope>
    <source>
        <strain evidence="1">GL16</strain>
    </source>
</reference>
<comment type="caution">
    <text evidence="1">The sequence shown here is derived from an EMBL/GenBank/DDBJ whole genome shotgun (WGS) entry which is preliminary data.</text>
</comment>
<sequence>MISTITTTTTQFSQLQSSLIESFQIITSLEQLELCQKLGLLSKTEHQQTIKIAKALIDHHQLPVQSNDWHSLKEWVQMLRDRYQQELETQSIRPIKTDRERIARFDDIANLSRRLEIYGQAHDDLTDLLSALKGLRNDWRQRKRDVENIVLSILSASNDYRVIKVNRPHLATLGLGLGSIGKYYVLFESDVSDETKKALLNRVADDFSQVFQENAAQNLARMAASYHRVFDAPEDGDILADIQLLVHHLHRPQSTLLAYPTSLPNETPSTSFRERRKSIVLLDDPHPVLFNMAQPLFAPAGWHWPTFLKHKKSKDLWSTSVSRLAQHFTQVGLDYYSNMLNNARLMHAHRTQMFEFATHSLLRCYRALQLEQGLAVLVNTLDLISKLQELQHN</sequence>
<dbReference type="OMA" id="FEPAGWD"/>
<protein>
    <submittedName>
        <fullName evidence="1">Uncharacterized protein</fullName>
    </submittedName>
</protein>
<dbReference type="EMBL" id="JAANIT010001755">
    <property type="protein sequence ID" value="KAG1538855.1"/>
    <property type="molecule type" value="Genomic_DNA"/>
</dbReference>